<dbReference type="InterPro" id="IPR003965">
    <property type="entry name" value="Fatty_acid_synthase"/>
</dbReference>
<dbReference type="OrthoDB" id="5417908at2759"/>
<dbReference type="InterPro" id="IPR013785">
    <property type="entry name" value="Aldolase_TIM"/>
</dbReference>
<dbReference type="Gene3D" id="3.40.366.10">
    <property type="entry name" value="Malonyl-Coenzyme A Acyl Carrier Protein, domain 2"/>
    <property type="match status" value="2"/>
</dbReference>
<dbReference type="InterPro" id="IPR013565">
    <property type="entry name" value="Fas1/AflB-like_central"/>
</dbReference>
<dbReference type="Gene3D" id="3.20.20.70">
    <property type="entry name" value="Aldolase class I"/>
    <property type="match status" value="2"/>
</dbReference>
<evidence type="ECO:0000256" key="7">
    <source>
        <dbReference type="ARBA" id="ARBA00023027"/>
    </source>
</evidence>
<dbReference type="GO" id="GO:0006633">
    <property type="term" value="P:fatty acid biosynthetic process"/>
    <property type="evidence" value="ECO:0007669"/>
    <property type="project" value="InterPro"/>
</dbReference>
<keyword evidence="7" id="KW-0520">NAD</keyword>
<dbReference type="Proteomes" id="UP000215305">
    <property type="component" value="Unassembled WGS sequence"/>
</dbReference>
<dbReference type="Pfam" id="PF17951">
    <property type="entry name" value="FAS_meander"/>
    <property type="match status" value="1"/>
</dbReference>
<dbReference type="GO" id="GO:0019171">
    <property type="term" value="F:(3R)-hydroxyacyl-[acyl-carrier-protein] dehydratase activity"/>
    <property type="evidence" value="ECO:0007669"/>
    <property type="project" value="UniProtKB-EC"/>
</dbReference>
<dbReference type="GO" id="GO:0005835">
    <property type="term" value="C:fatty acid synthase complex"/>
    <property type="evidence" value="ECO:0007669"/>
    <property type="project" value="InterPro"/>
</dbReference>
<dbReference type="GO" id="GO:0004314">
    <property type="term" value="F:[acyl-carrier-protein] S-malonyltransferase activity"/>
    <property type="evidence" value="ECO:0007669"/>
    <property type="project" value="UniProtKB-EC"/>
</dbReference>
<dbReference type="InterPro" id="IPR032088">
    <property type="entry name" value="SAT"/>
</dbReference>
<evidence type="ECO:0000256" key="6">
    <source>
        <dbReference type="ARBA" id="ARBA00023002"/>
    </source>
</evidence>
<evidence type="ECO:0000256" key="11">
    <source>
        <dbReference type="ARBA" id="ARBA00048536"/>
    </source>
</evidence>
<dbReference type="Gene3D" id="3.30.1120.100">
    <property type="match status" value="1"/>
</dbReference>
<dbReference type="VEuPathDB" id="FungiDB:CDV56_102014"/>
<dbReference type="GO" id="GO:0004321">
    <property type="term" value="F:fatty-acyl-CoA synthase activity"/>
    <property type="evidence" value="ECO:0007669"/>
    <property type="project" value="UniProtKB-EC"/>
</dbReference>
<evidence type="ECO:0000256" key="10">
    <source>
        <dbReference type="ARBA" id="ARBA00048462"/>
    </source>
</evidence>
<dbReference type="InterPro" id="IPR001227">
    <property type="entry name" value="Ac_transferase_dom_sf"/>
</dbReference>
<evidence type="ECO:0000256" key="13">
    <source>
        <dbReference type="ARBA" id="ARBA00048835"/>
    </source>
</evidence>
<evidence type="ECO:0000256" key="5">
    <source>
        <dbReference type="ARBA" id="ARBA00022857"/>
    </source>
</evidence>
<dbReference type="STRING" id="41047.A0A397G8E2"/>
<evidence type="ECO:0000259" key="17">
    <source>
        <dbReference type="Pfam" id="PF17951"/>
    </source>
</evidence>
<feature type="domain" description="Fatty acid synthase beta subunit AflB /Fas1-like central" evidence="14">
    <location>
        <begin position="903"/>
        <end position="1033"/>
    </location>
</feature>
<comment type="caution">
    <text evidence="18">The sequence shown here is derived from an EMBL/GenBank/DDBJ whole genome shotgun (WGS) entry which is preliminary data.</text>
</comment>
<dbReference type="FunFam" id="3.30.1120.100:FF:000001">
    <property type="entry name" value="Fatty acid synthase beta subunit dehydratase"/>
    <property type="match status" value="1"/>
</dbReference>
<sequence>MYGTSTGPQTGINTPRSSQSLRPLILSHGSLEFSFLVPTSLHFHASQLKDGFTASLPEPTDELALDDEPSSVAELVARYIGHVAHEVEEGEDAAQGSYLEVLKLILNEFERAFMRGNDVHADGPPSPYDSALFRAASEDAAGIYTVFGGQGNIEEYFDELRAVYTTYPSFVEDLIISSAELLESLSREPEASKLYPKGLDVMKWLQNRDSQPNTDYLVSAPVSLPLIGLVQLAHYTVTCKVLGRQPGDLLERIRGTTGHSQGVVTAAAIATATSWESFANAAKNALTMLFWIGLRSQQAYPRTSIAPSVLQDSIENGEGAPTPMLSIRDLSRAADRHIAISLVNSARNFVVTGPPISLYGLNLRLRKVKAPTGLDQTRVPFTQRKVRFVNRFLPITAPFHSQYLTSAYDRILEDLEDIDIPAKSLVIPVFHTKTGEDLRQLGDESAVPSLIRMITHDAVNWEQATIFPGATHIVDFGPGGISGLGVLTNRDKDGTGVRVILAGEMDGTNAEVGYKPELFDRDEHSVKYAVDWVKEHGPRLVQTSTGQTYVDTKMSRLLGIPPVMVAGMTTTTVPWDFVAATMNAGYHIELAGGGYYNAKTMTEAITKIEKAIPPGRGITVNLIYVNPRAMAWQIPLIGRLRADGVPIEGLTIGAGVPSIEVANEYIETLGIKHIAFKPGSVDAIQQVINIAKANPKFPIIMQWTGGRGGGHHSFEDFHQPILQMYSRIRKQDNIVLVAGSGFGGSEDTYPYLSGTWSAKFGYPAMPFDGCLFGSRMMVAKEAHTSKNAKKAIADAPGVDDFEWEKTYKSATGGVITVLSEMGEPIHKLATRGVLFWQEMDQKIFKLDKAKRVPELKKQRNYIIKKLNDDFHKVWFGRNAAGETVELGGHDLCRGRSPDGRAYRLTGDFIRRVEERFTTADGLASLLQNYSELNTPYPAVENILAAYPEAATQLINAQDVQHFLLLCQRRGQKPVPFVPSLDENFEYFFKKDSLWQSEDLEAVVDQDVGPTCILQGPMAARFSNVIDEPVKDILDGIHNGHIAGLLRDVYGGDKTKIPVIEYFGGNLISVEDEPELEGLTISEEANKVSFRLSSSSADLPDLDRWLRLLAGDSYSWRHALFLADVFVQGHRFQTNPLKRIVAPTAGLVREPYQSGKLVKTVVAKMNENDQISLTLFEGRTAEGGVVPLTFLFTYHPETGYAPIPEVMGDRKLPYLVCGGRETITSQAVAVYFGGPQGRAIRQNYMAMTFESVNADGSIKSEKIFKGIDETTDSYTYRSPTGLLSATQFTQPALTLMEKASFEGMRSRGLV</sequence>
<evidence type="ECO:0000259" key="14">
    <source>
        <dbReference type="Pfam" id="PF08354"/>
    </source>
</evidence>
<dbReference type="Gene3D" id="6.10.60.10">
    <property type="match status" value="1"/>
</dbReference>
<protein>
    <submittedName>
        <fullName evidence="18">Uncharacterized protein</fullName>
    </submittedName>
</protein>
<dbReference type="Pfam" id="PF08354">
    <property type="entry name" value="Fas1-AflB-like_hel"/>
    <property type="match status" value="2"/>
</dbReference>
<dbReference type="EMBL" id="NKHU02000296">
    <property type="protein sequence ID" value="RHZ45213.1"/>
    <property type="molecule type" value="Genomic_DNA"/>
</dbReference>
<dbReference type="InterPro" id="IPR040883">
    <property type="entry name" value="FAS_meander"/>
</dbReference>
<dbReference type="FunFam" id="3.40.366.10:FF:000006">
    <property type="entry name" value="Fatty acid synthase beta subunit dehydratase"/>
    <property type="match status" value="1"/>
</dbReference>
<dbReference type="FunFam" id="3.40.366.10:FF:000007">
    <property type="entry name" value="Fatty acid synthase beta subunit dehydratase"/>
    <property type="match status" value="1"/>
</dbReference>
<comment type="catalytic activity">
    <reaction evidence="11">
        <text>(9Z)-octadecenoyl-[ACP] + H2O = (9Z)-octadecenoate + holo-[ACP] + H(+)</text>
        <dbReference type="Rhea" id="RHEA:15057"/>
        <dbReference type="Rhea" id="RHEA-COMP:9685"/>
        <dbReference type="Rhea" id="RHEA-COMP:9924"/>
        <dbReference type="ChEBI" id="CHEBI:15377"/>
        <dbReference type="ChEBI" id="CHEBI:15378"/>
        <dbReference type="ChEBI" id="CHEBI:30823"/>
        <dbReference type="ChEBI" id="CHEBI:64479"/>
        <dbReference type="ChEBI" id="CHEBI:78783"/>
        <dbReference type="EC" id="3.1.2.14"/>
    </reaction>
</comment>
<keyword evidence="6" id="KW-0560">Oxidoreductase</keyword>
<feature type="domain" description="Fatty acid synthase meander beta sheet" evidence="17">
    <location>
        <begin position="1096"/>
        <end position="1209"/>
    </location>
</feature>
<dbReference type="InterPro" id="IPR041099">
    <property type="entry name" value="FAS1_N"/>
</dbReference>
<dbReference type="RefSeq" id="XP_026610635.1">
    <property type="nucleotide sequence ID" value="XM_026755633.1"/>
</dbReference>
<evidence type="ECO:0000256" key="9">
    <source>
        <dbReference type="ARBA" id="ARBA00048237"/>
    </source>
</evidence>
<feature type="domain" description="Starter acyltransferase (SAT)" evidence="15">
    <location>
        <begin position="146"/>
        <end position="384"/>
    </location>
</feature>
<dbReference type="SUPFAM" id="SSF51412">
    <property type="entry name" value="Inosine monophosphate dehydrogenase (IMPDH)"/>
    <property type="match status" value="1"/>
</dbReference>
<dbReference type="FunFam" id="1.20.1050.120:FF:000001">
    <property type="entry name" value="Fatty acid synthase beta subunit dehydratase"/>
    <property type="match status" value="1"/>
</dbReference>
<evidence type="ECO:0000256" key="1">
    <source>
        <dbReference type="ARBA" id="ARBA00001055"/>
    </source>
</evidence>
<dbReference type="GO" id="GO:0004318">
    <property type="term" value="F:enoyl-[acyl-carrier-protein] reductase (NADH) activity"/>
    <property type="evidence" value="ECO:0007669"/>
    <property type="project" value="UniProtKB-EC"/>
</dbReference>
<evidence type="ECO:0000256" key="4">
    <source>
        <dbReference type="ARBA" id="ARBA00022801"/>
    </source>
</evidence>
<organism evidence="18 19">
    <name type="scientific">Aspergillus thermomutatus</name>
    <name type="common">Neosartorya pseudofischeri</name>
    <dbReference type="NCBI Taxonomy" id="41047"/>
    <lineage>
        <taxon>Eukaryota</taxon>
        <taxon>Fungi</taxon>
        <taxon>Dikarya</taxon>
        <taxon>Ascomycota</taxon>
        <taxon>Pezizomycotina</taxon>
        <taxon>Eurotiomycetes</taxon>
        <taxon>Eurotiomycetidae</taxon>
        <taxon>Eurotiales</taxon>
        <taxon>Aspergillaceae</taxon>
        <taxon>Aspergillus</taxon>
        <taxon>Aspergillus subgen. Fumigati</taxon>
    </lineage>
</organism>
<comment type="similarity">
    <text evidence="2">Belongs to the fungal fatty acid synthetase subunit beta family.</text>
</comment>
<dbReference type="InterPro" id="IPR050830">
    <property type="entry name" value="Fungal_FAS"/>
</dbReference>
<reference evidence="18" key="1">
    <citation type="submission" date="2018-08" db="EMBL/GenBank/DDBJ databases">
        <title>Draft genome sequence of azole-resistant Aspergillus thermomutatus (Neosartorya pseudofischeri) strain HMR AF 39, isolated from a human nasal aspirate.</title>
        <authorList>
            <person name="Parent-Michaud M."/>
            <person name="Dufresne P.J."/>
            <person name="Fournier E."/>
            <person name="Martineau C."/>
            <person name="Moreira S."/>
            <person name="Perkins V."/>
            <person name="De Repentigny L."/>
            <person name="Dufresne S.F."/>
        </authorList>
    </citation>
    <scope>NUCLEOTIDE SEQUENCE [LARGE SCALE GENOMIC DNA]</scope>
    <source>
        <strain evidence="18">HMR AF 39</strain>
    </source>
</reference>
<feature type="domain" description="Fatty acid synthase beta subunit AflB /Fas1-like central" evidence="14">
    <location>
        <begin position="698"/>
        <end position="886"/>
    </location>
</feature>
<dbReference type="Gene3D" id="1.20.1050.120">
    <property type="match status" value="1"/>
</dbReference>
<keyword evidence="8" id="KW-0511">Multifunctional enzyme</keyword>
<dbReference type="InterPro" id="IPR016035">
    <property type="entry name" value="Acyl_Trfase/lysoPLipase"/>
</dbReference>
<comment type="catalytic activity">
    <reaction evidence="1">
        <text>a (3R)-hydroxyacyl-[ACP] = a (2E)-enoyl-[ACP] + H2O</text>
        <dbReference type="Rhea" id="RHEA:13097"/>
        <dbReference type="Rhea" id="RHEA-COMP:9925"/>
        <dbReference type="Rhea" id="RHEA-COMP:9945"/>
        <dbReference type="ChEBI" id="CHEBI:15377"/>
        <dbReference type="ChEBI" id="CHEBI:78784"/>
        <dbReference type="ChEBI" id="CHEBI:78827"/>
        <dbReference type="EC" id="4.2.1.59"/>
    </reaction>
</comment>
<dbReference type="GeneID" id="38123988"/>
<dbReference type="GO" id="GO:0004312">
    <property type="term" value="F:fatty acid synthase activity"/>
    <property type="evidence" value="ECO:0007669"/>
    <property type="project" value="InterPro"/>
</dbReference>
<dbReference type="FunFam" id="3.20.20.70:FF:000078">
    <property type="entry name" value="Fatty acid synthase beta subunit dehydratase"/>
    <property type="match status" value="1"/>
</dbReference>
<comment type="catalytic activity">
    <reaction evidence="10">
        <text>holo-[ACP] + malonyl-CoA = malonyl-[ACP] + CoA</text>
        <dbReference type="Rhea" id="RHEA:41792"/>
        <dbReference type="Rhea" id="RHEA-COMP:9623"/>
        <dbReference type="Rhea" id="RHEA-COMP:9685"/>
        <dbReference type="ChEBI" id="CHEBI:57287"/>
        <dbReference type="ChEBI" id="CHEBI:57384"/>
        <dbReference type="ChEBI" id="CHEBI:64479"/>
        <dbReference type="ChEBI" id="CHEBI:78449"/>
        <dbReference type="EC" id="2.3.1.39"/>
    </reaction>
</comment>
<evidence type="ECO:0000256" key="3">
    <source>
        <dbReference type="ARBA" id="ARBA00022679"/>
    </source>
</evidence>
<accession>A0A397G8E2</accession>
<evidence type="ECO:0000313" key="18">
    <source>
        <dbReference type="EMBL" id="RHZ45213.1"/>
    </source>
</evidence>
<dbReference type="PANTHER" id="PTHR10982:SF21">
    <property type="entry name" value="FATTY ACID SYNTHASE SUBUNIT BETA"/>
    <property type="match status" value="1"/>
</dbReference>
<keyword evidence="5" id="KW-0521">NADP</keyword>
<dbReference type="SUPFAM" id="SSF52151">
    <property type="entry name" value="FabD/lysophospholipase-like"/>
    <property type="match status" value="1"/>
</dbReference>
<comment type="catalytic activity">
    <reaction evidence="9">
        <text>acetyl-CoA + n malonyl-CoA + 2n NADPH + 4n H(+) = a long-chain-acyl-CoA + n CoA + n CO2 + 2n NADP(+).</text>
        <dbReference type="EC" id="2.3.1.86"/>
    </reaction>
</comment>
<feature type="domain" description="Fatty acid synthase subunit beta N-terminal" evidence="16">
    <location>
        <begin position="20"/>
        <end position="121"/>
    </location>
</feature>
<evidence type="ECO:0000259" key="16">
    <source>
        <dbReference type="Pfam" id="PF17828"/>
    </source>
</evidence>
<evidence type="ECO:0000259" key="15">
    <source>
        <dbReference type="Pfam" id="PF16073"/>
    </source>
</evidence>
<dbReference type="Gene3D" id="6.20.240.10">
    <property type="match status" value="1"/>
</dbReference>
<evidence type="ECO:0000313" key="19">
    <source>
        <dbReference type="Proteomes" id="UP000215305"/>
    </source>
</evidence>
<dbReference type="PANTHER" id="PTHR10982">
    <property type="entry name" value="MALONYL COA-ACYL CARRIER PROTEIN TRANSACYLASE"/>
    <property type="match status" value="1"/>
</dbReference>
<proteinExistence type="inferred from homology"/>
<evidence type="ECO:0000256" key="8">
    <source>
        <dbReference type="ARBA" id="ARBA00023268"/>
    </source>
</evidence>
<comment type="catalytic activity">
    <reaction evidence="12">
        <text>a 2,3-saturated acyl-[ACP] + NAD(+) = a (2E)-enoyl-[ACP] + NADH + H(+)</text>
        <dbReference type="Rhea" id="RHEA:10240"/>
        <dbReference type="Rhea" id="RHEA-COMP:9925"/>
        <dbReference type="Rhea" id="RHEA-COMP:9926"/>
        <dbReference type="ChEBI" id="CHEBI:15378"/>
        <dbReference type="ChEBI" id="CHEBI:57540"/>
        <dbReference type="ChEBI" id="CHEBI:57945"/>
        <dbReference type="ChEBI" id="CHEBI:78784"/>
        <dbReference type="ChEBI" id="CHEBI:78785"/>
        <dbReference type="EC" id="1.3.1.9"/>
    </reaction>
</comment>
<evidence type="ECO:0000256" key="2">
    <source>
        <dbReference type="ARBA" id="ARBA00010009"/>
    </source>
</evidence>
<keyword evidence="19" id="KW-1185">Reference proteome</keyword>
<dbReference type="Pfam" id="PF16073">
    <property type="entry name" value="SAT"/>
    <property type="match status" value="1"/>
</dbReference>
<keyword evidence="4" id="KW-0378">Hydrolase</keyword>
<dbReference type="PRINTS" id="PR01483">
    <property type="entry name" value="FASYNTHASE"/>
</dbReference>
<keyword evidence="3" id="KW-0808">Transferase</keyword>
<comment type="catalytic activity">
    <reaction evidence="13">
        <text>holo-[ACP] + acetyl-CoA = acetyl-[ACP] + CoA</text>
        <dbReference type="Rhea" id="RHEA:41788"/>
        <dbReference type="Rhea" id="RHEA-COMP:9621"/>
        <dbReference type="Rhea" id="RHEA-COMP:9685"/>
        <dbReference type="ChEBI" id="CHEBI:57287"/>
        <dbReference type="ChEBI" id="CHEBI:57288"/>
        <dbReference type="ChEBI" id="CHEBI:64479"/>
        <dbReference type="ChEBI" id="CHEBI:78446"/>
        <dbReference type="EC" id="2.3.1.38"/>
    </reaction>
</comment>
<evidence type="ECO:0000256" key="12">
    <source>
        <dbReference type="ARBA" id="ARBA00048572"/>
    </source>
</evidence>
<dbReference type="Gene3D" id="1.20.930.70">
    <property type="match status" value="1"/>
</dbReference>
<dbReference type="GO" id="GO:0004313">
    <property type="term" value="F:[acyl-carrier-protein] S-acetyltransferase activity"/>
    <property type="evidence" value="ECO:0007669"/>
    <property type="project" value="UniProtKB-EC"/>
</dbReference>
<dbReference type="FunFam" id="3.20.20.70:FF:000169">
    <property type="entry name" value="Fatty acid synthase subunit beta"/>
    <property type="match status" value="1"/>
</dbReference>
<dbReference type="Pfam" id="PF17828">
    <property type="entry name" value="FAS_N"/>
    <property type="match status" value="1"/>
</dbReference>
<name>A0A397G8E2_ASPTH</name>
<gene>
    <name evidence="18" type="ORF">CDV56_102014</name>
</gene>
<dbReference type="GO" id="GO:0016297">
    <property type="term" value="F:fatty acyl-[ACP] hydrolase activity"/>
    <property type="evidence" value="ECO:0007669"/>
    <property type="project" value="UniProtKB-EC"/>
</dbReference>